<feature type="transmembrane region" description="Helical" evidence="2">
    <location>
        <begin position="97"/>
        <end position="114"/>
    </location>
</feature>
<reference evidence="3 4" key="1">
    <citation type="submission" date="2019-11" db="EMBL/GenBank/DDBJ databases">
        <authorList>
            <person name="Li X.-J."/>
            <person name="Feng X.-M."/>
        </authorList>
    </citation>
    <scope>NUCLEOTIDE SEQUENCE [LARGE SCALE GENOMIC DNA]</scope>
    <source>
        <strain evidence="3 4">XMNu-373</strain>
    </source>
</reference>
<keyword evidence="2" id="KW-1133">Transmembrane helix</keyword>
<dbReference type="Proteomes" id="UP000460435">
    <property type="component" value="Unassembled WGS sequence"/>
</dbReference>
<dbReference type="RefSeq" id="WP_162453389.1">
    <property type="nucleotide sequence ID" value="NZ_WLZY01000013.1"/>
</dbReference>
<organism evidence="3 4">
    <name type="scientific">Phytoactinopolyspora mesophila</name>
    <dbReference type="NCBI Taxonomy" id="2650750"/>
    <lineage>
        <taxon>Bacteria</taxon>
        <taxon>Bacillati</taxon>
        <taxon>Actinomycetota</taxon>
        <taxon>Actinomycetes</taxon>
        <taxon>Jiangellales</taxon>
        <taxon>Jiangellaceae</taxon>
        <taxon>Phytoactinopolyspora</taxon>
    </lineage>
</organism>
<accession>A0A7K3MBI4</accession>
<sequence>MPRQLEHETADEQLNHPGATGGHTGVDTAGRPADGGDGRWPVLFRIRPRYLLLAVAAFVITAWTLFIAVDIVNVNGFGDRIAMPMWTYLFNDHVVEVSQWVMLAVVIAVAGYLGGRLAGTAYRGASTFFFLLAVGLGLMLVEEAGDVRHGISGAVRLHFGSEVFGLPYQVVSDFPYFAALAAIPLYAVLRYGRYAWEAVSARPYLVVAVVLYGMAAIGSGLRHLGSLYVNLGSAVDQTFFGGRFPPSPGMSQERAHYFVVDGPIEETVELFAVTCMLAMVLAFAAELRSGRLVQRSTVVDSAVTDG</sequence>
<feature type="transmembrane region" description="Helical" evidence="2">
    <location>
        <begin position="50"/>
        <end position="77"/>
    </location>
</feature>
<evidence type="ECO:0000256" key="2">
    <source>
        <dbReference type="SAM" id="Phobius"/>
    </source>
</evidence>
<protein>
    <submittedName>
        <fullName evidence="3">Uncharacterized protein</fullName>
    </submittedName>
</protein>
<evidence type="ECO:0000256" key="1">
    <source>
        <dbReference type="SAM" id="MobiDB-lite"/>
    </source>
</evidence>
<evidence type="ECO:0000313" key="3">
    <source>
        <dbReference type="EMBL" id="NDL60685.1"/>
    </source>
</evidence>
<feature type="transmembrane region" description="Helical" evidence="2">
    <location>
        <begin position="204"/>
        <end position="221"/>
    </location>
</feature>
<feature type="compositionally biased region" description="Basic and acidic residues" evidence="1">
    <location>
        <begin position="1"/>
        <end position="14"/>
    </location>
</feature>
<dbReference type="EMBL" id="WLZY01000013">
    <property type="protein sequence ID" value="NDL60685.1"/>
    <property type="molecule type" value="Genomic_DNA"/>
</dbReference>
<keyword evidence="2" id="KW-0812">Transmembrane</keyword>
<name>A0A7K3MBI4_9ACTN</name>
<keyword evidence="4" id="KW-1185">Reference proteome</keyword>
<dbReference type="AlphaFoldDB" id="A0A7K3MBI4"/>
<evidence type="ECO:0000313" key="4">
    <source>
        <dbReference type="Proteomes" id="UP000460435"/>
    </source>
</evidence>
<keyword evidence="2" id="KW-0472">Membrane</keyword>
<feature type="transmembrane region" description="Helical" evidence="2">
    <location>
        <begin position="270"/>
        <end position="287"/>
    </location>
</feature>
<feature type="region of interest" description="Disordered" evidence="1">
    <location>
        <begin position="1"/>
        <end position="33"/>
    </location>
</feature>
<proteinExistence type="predicted"/>
<comment type="caution">
    <text evidence="3">The sequence shown here is derived from an EMBL/GenBank/DDBJ whole genome shotgun (WGS) entry which is preliminary data.</text>
</comment>
<feature type="transmembrane region" description="Helical" evidence="2">
    <location>
        <begin position="174"/>
        <end position="192"/>
    </location>
</feature>
<feature type="transmembrane region" description="Helical" evidence="2">
    <location>
        <begin position="121"/>
        <end position="141"/>
    </location>
</feature>
<gene>
    <name evidence="3" type="ORF">F7O44_26770</name>
</gene>